<evidence type="ECO:0000313" key="6">
    <source>
        <dbReference type="EMBL" id="JAG89435.1"/>
    </source>
</evidence>
<dbReference type="InterPro" id="IPR004963">
    <property type="entry name" value="PAE/NOTUM"/>
</dbReference>
<evidence type="ECO:0000256" key="2">
    <source>
        <dbReference type="ARBA" id="ARBA00004191"/>
    </source>
</evidence>
<dbReference type="PANTHER" id="PTHR21562:SF5">
    <property type="entry name" value="PECTIN ACETYLESTERASE 12"/>
    <property type="match status" value="1"/>
</dbReference>
<keyword evidence="5" id="KW-0378">Hydrolase</keyword>
<evidence type="ECO:0000256" key="3">
    <source>
        <dbReference type="ARBA" id="ARBA00005784"/>
    </source>
</evidence>
<keyword evidence="5" id="KW-0964">Secreted</keyword>
<dbReference type="GO" id="GO:0071555">
    <property type="term" value="P:cell wall organization"/>
    <property type="evidence" value="ECO:0007669"/>
    <property type="project" value="UniProtKB-KW"/>
</dbReference>
<organism evidence="6">
    <name type="scientific">Wollemia nobilis</name>
    <dbReference type="NCBI Taxonomy" id="56998"/>
    <lineage>
        <taxon>Eukaryota</taxon>
        <taxon>Viridiplantae</taxon>
        <taxon>Streptophyta</taxon>
        <taxon>Embryophyta</taxon>
        <taxon>Tracheophyta</taxon>
        <taxon>Spermatophyta</taxon>
        <taxon>Pinopsida</taxon>
        <taxon>Pinidae</taxon>
        <taxon>Conifers II</taxon>
        <taxon>Araucariales</taxon>
        <taxon>Araucariaceae</taxon>
        <taxon>Wollemia</taxon>
    </lineage>
</organism>
<dbReference type="GO" id="GO:0009505">
    <property type="term" value="C:plant-type cell wall"/>
    <property type="evidence" value="ECO:0007669"/>
    <property type="project" value="TreeGrafter"/>
</dbReference>
<reference evidence="6" key="1">
    <citation type="submission" date="2015-02" db="EMBL/GenBank/DDBJ databases">
        <title>A transcriptome of Wollemia nobilis - a relic of Gondwana.</title>
        <authorList>
            <person name="Chia J.Y."/>
            <person name="Leong Y.S."/>
            <person name="Abdul Karim S."/>
            <person name="Wan Azmi N."/>
            <person name="Hercus R."/>
            <person name="Croft L."/>
        </authorList>
    </citation>
    <scope>NUCLEOTIDE SEQUENCE</scope>
    <source>
        <strain evidence="6">MaeBrown</strain>
        <tissue evidence="6">Leaf</tissue>
    </source>
</reference>
<proteinExistence type="inferred from homology"/>
<evidence type="ECO:0000256" key="5">
    <source>
        <dbReference type="RuleBase" id="RU363114"/>
    </source>
</evidence>
<protein>
    <recommendedName>
        <fullName evidence="5">Pectin acetylesterase</fullName>
        <ecNumber evidence="5">3.1.1.-</ecNumber>
    </recommendedName>
</protein>
<sequence>MEAGRGMRGLMQLGRALLGFIMYGVMCYGLKTTEIGVTRNSSGLFWEQLSGESYPSGTLMVGLTLIPGAAEKGAVCLDGTLPGYHIDRGFGSGANNWLIQLEGGGWCNDVRTCVYRKTTRRGSSRYMEHTIMFTGILSNKRSENPDFYNWNRVKLRYCDGASFSGDMEGEKEVPKLFFRGQRIWRAAIADLLAKGMNKAQQALLSGCSAGGLASILHCDEYRDLMPQSAKVKCLSDAGFFLDMMDVSGGHYLRSFFGGVVKMQGVVKNLPKACTSRMDPALCFFPQYLLPYIKTPLFILNTAYDSWQIQDSLAPTVADTHGLWRYCKLNPSNCTASQFEVLQGFRMKMLDALKGFFDYSRDGGMFINSCFAHCQSERQDTWFAADSPRLRRTVAESVGDWYFERGASKDIDCAYPCDHTCHNLIFRPK</sequence>
<dbReference type="Pfam" id="PF03283">
    <property type="entry name" value="PAE"/>
    <property type="match status" value="1"/>
</dbReference>
<comment type="function">
    <text evidence="1 5">Hydrolyzes acetyl esters in homogalacturonan regions of pectin. In type I primary cell wall, galacturonic acid residues of pectin can be acetylated at the O-2 and O-3 positions. Decreasing the degree of acetylation of pectin gels in vitro alters their physical properties.</text>
</comment>
<accession>A0A0C9QXF5</accession>
<name>A0A0C9QXF5_9CONI</name>
<comment type="similarity">
    <text evidence="3 5">Belongs to the pectinacetylesterase family.</text>
</comment>
<dbReference type="AlphaFoldDB" id="A0A0C9QXF5"/>
<dbReference type="GO" id="GO:0052793">
    <property type="term" value="F:pectin acetylesterase activity"/>
    <property type="evidence" value="ECO:0007669"/>
    <property type="project" value="TreeGrafter"/>
</dbReference>
<evidence type="ECO:0000256" key="1">
    <source>
        <dbReference type="ARBA" id="ARBA00003534"/>
    </source>
</evidence>
<comment type="subcellular location">
    <subcellularLocation>
        <location evidence="2 5">Secreted</location>
        <location evidence="2 5">Cell wall</location>
    </subcellularLocation>
</comment>
<dbReference type="EMBL" id="GCHU01001451">
    <property type="protein sequence ID" value="JAG89435.1"/>
    <property type="molecule type" value="Transcribed_RNA"/>
</dbReference>
<evidence type="ECO:0000256" key="4">
    <source>
        <dbReference type="ARBA" id="ARBA00022512"/>
    </source>
</evidence>
<keyword evidence="5" id="KW-0961">Cell wall biogenesis/degradation</keyword>
<dbReference type="PANTHER" id="PTHR21562">
    <property type="entry name" value="NOTUM-RELATED"/>
    <property type="match status" value="1"/>
</dbReference>
<dbReference type="EC" id="3.1.1.-" evidence="5"/>
<keyword evidence="4 5" id="KW-0134">Cell wall</keyword>